<evidence type="ECO:0000313" key="1">
    <source>
        <dbReference type="EMBL" id="JAP91466.1"/>
    </source>
</evidence>
<reference evidence="1" key="1">
    <citation type="submission" date="2015-07" db="EMBL/GenBank/DDBJ databases">
        <title>Adaptation to a free-living lifestyle via gene acquisitions in the diplomonad Trepomonas sp. PC1.</title>
        <authorList>
            <person name="Xu F."/>
            <person name="Jerlstrom-Hultqvist J."/>
            <person name="Kolisko M."/>
            <person name="Simpson A.G.B."/>
            <person name="Roger A.J."/>
            <person name="Svard S.G."/>
            <person name="Andersson J.O."/>
        </authorList>
    </citation>
    <scope>NUCLEOTIDE SEQUENCE</scope>
    <source>
        <strain evidence="1">PC1</strain>
    </source>
</reference>
<dbReference type="InterPro" id="IPR026906">
    <property type="entry name" value="LRR_5"/>
</dbReference>
<protein>
    <submittedName>
        <fullName evidence="1">Leucine rich repeats-containing protein</fullName>
    </submittedName>
</protein>
<dbReference type="AlphaFoldDB" id="A0A146K778"/>
<feature type="non-terminal residue" evidence="1">
    <location>
        <position position="1"/>
    </location>
</feature>
<accession>A0A146K778</accession>
<organism evidence="1">
    <name type="scientific">Trepomonas sp. PC1</name>
    <dbReference type="NCBI Taxonomy" id="1076344"/>
    <lineage>
        <taxon>Eukaryota</taxon>
        <taxon>Metamonada</taxon>
        <taxon>Diplomonadida</taxon>
        <taxon>Hexamitidae</taxon>
        <taxon>Hexamitinae</taxon>
        <taxon>Trepomonas</taxon>
    </lineage>
</organism>
<gene>
    <name evidence="1" type="ORF">TPC1_16920</name>
</gene>
<name>A0A146K778_9EUKA</name>
<dbReference type="Pfam" id="PF13306">
    <property type="entry name" value="LRR_5"/>
    <property type="match status" value="1"/>
</dbReference>
<dbReference type="SUPFAM" id="SSF52058">
    <property type="entry name" value="L domain-like"/>
    <property type="match status" value="1"/>
</dbReference>
<dbReference type="Gene3D" id="3.80.10.10">
    <property type="entry name" value="Ribonuclease Inhibitor"/>
    <property type="match status" value="1"/>
</dbReference>
<dbReference type="InterPro" id="IPR032675">
    <property type="entry name" value="LRR_dom_sf"/>
</dbReference>
<proteinExistence type="predicted"/>
<dbReference type="EMBL" id="GDID01005140">
    <property type="protein sequence ID" value="JAP91466.1"/>
    <property type="molecule type" value="Transcribed_RNA"/>
</dbReference>
<sequence>ESHAFEYCLSMRRFIAKNLQMIKKYAFNRCMSLTEITVQNVTSCESNSFECCHSLVELNFSSLETLPDNLFYYCKALKQLNCPKLKETNLNAIDDCDKVQITSQLVEKQQYQNTVFSNKRLRFQEVLIDEFRERQKVFQLVKKHSSIVKLVVKSVLAIRKVKANSQGVQQSNKCDGINPEDMTDFKIC</sequence>